<reference evidence="2" key="1">
    <citation type="submission" date="2024-03" db="EMBL/GenBank/DDBJ databases">
        <title>WGS assembly of Saponaria officinalis var. Norfolk2.</title>
        <authorList>
            <person name="Jenkins J."/>
            <person name="Shu S."/>
            <person name="Grimwood J."/>
            <person name="Barry K."/>
            <person name="Goodstein D."/>
            <person name="Schmutz J."/>
            <person name="Leebens-Mack J."/>
            <person name="Osbourn A."/>
        </authorList>
    </citation>
    <scope>NUCLEOTIDE SEQUENCE [LARGE SCALE GENOMIC DNA]</scope>
    <source>
        <strain evidence="2">JIC</strain>
    </source>
</reference>
<gene>
    <name evidence="2" type="ORF">RND81_06G206500</name>
</gene>
<proteinExistence type="predicted"/>
<evidence type="ECO:0000313" key="2">
    <source>
        <dbReference type="EMBL" id="KAK9716022.1"/>
    </source>
</evidence>
<dbReference type="InterPro" id="IPR046533">
    <property type="entry name" value="DUF6598"/>
</dbReference>
<comment type="caution">
    <text evidence="2">The sequence shown here is derived from an EMBL/GenBank/DDBJ whole genome shotgun (WGS) entry which is preliminary data.</text>
</comment>
<keyword evidence="3" id="KW-1185">Reference proteome</keyword>
<dbReference type="Proteomes" id="UP001443914">
    <property type="component" value="Unassembled WGS sequence"/>
</dbReference>
<evidence type="ECO:0000313" key="3">
    <source>
        <dbReference type="Proteomes" id="UP001443914"/>
    </source>
</evidence>
<name>A0AAW1KD99_SAPOF</name>
<dbReference type="AlphaFoldDB" id="A0AAW1KD99"/>
<feature type="domain" description="DUF6598" evidence="1">
    <location>
        <begin position="365"/>
        <end position="613"/>
    </location>
</feature>
<accession>A0AAW1KD99</accession>
<organism evidence="2 3">
    <name type="scientific">Saponaria officinalis</name>
    <name type="common">Common soapwort</name>
    <name type="synonym">Lychnis saponaria</name>
    <dbReference type="NCBI Taxonomy" id="3572"/>
    <lineage>
        <taxon>Eukaryota</taxon>
        <taxon>Viridiplantae</taxon>
        <taxon>Streptophyta</taxon>
        <taxon>Embryophyta</taxon>
        <taxon>Tracheophyta</taxon>
        <taxon>Spermatophyta</taxon>
        <taxon>Magnoliopsida</taxon>
        <taxon>eudicotyledons</taxon>
        <taxon>Gunneridae</taxon>
        <taxon>Pentapetalae</taxon>
        <taxon>Caryophyllales</taxon>
        <taxon>Caryophyllaceae</taxon>
        <taxon>Caryophylleae</taxon>
        <taxon>Saponaria</taxon>
    </lineage>
</organism>
<dbReference type="Pfam" id="PF20241">
    <property type="entry name" value="DUF6598"/>
    <property type="match status" value="2"/>
</dbReference>
<evidence type="ECO:0000259" key="1">
    <source>
        <dbReference type="Pfam" id="PF20241"/>
    </source>
</evidence>
<dbReference type="PANTHER" id="PTHR33065">
    <property type="entry name" value="OS07G0486400 PROTEIN"/>
    <property type="match status" value="1"/>
</dbReference>
<dbReference type="PANTHER" id="PTHR33065:SF88">
    <property type="entry name" value="OS11G0104220 PROTEIN"/>
    <property type="match status" value="1"/>
</dbReference>
<feature type="domain" description="DUF6598" evidence="1">
    <location>
        <begin position="62"/>
        <end position="287"/>
    </location>
</feature>
<sequence>MVGYEPDLNPCVDWKKELEYLLSDDPPPVTKIARVSKPVTKPPETSTAAQDTYYTDRLVTPLIQVFSVRFVTDFDEDKPREIYGSIRVSEGSDAVFDLYDRGPGDSETICKDGTLSLIGPNDNAIVPLKATTLDLCLSDRVQGVEVVKGSLSLDPVGEDSYDRLLKVVVEGAHGVAYVYYAVFRFAVYGTVHVNVTKNDDALDIYGYVVAEYGNGRMYCDADDEVTCLETRLLDVPSHRPLHVVVGEPTSIELPRNVAVVPAYSTLNIQVNLWDSNGKIASDCLQFPAHLLREDPLYIRTLTSCVEVQVHWHHAYYHLYRYQKRVNPRRVELSKEGELRQMTGVSDKHLSASVDPRDLPYGRYKVELFSVVVGGITEKLSALCGTIIIDDGSDKFSIYKRDERCCESLQDDDSLACIEFNYRSIQNCEFAIILNLKDPSRKLDVSRGDLGWNVGTLGSGMLWYDKRLCSVVRGNDGYAAVHYEIFNRAVEAFVEVSLFANNGDPDSTLHLYGFLDGRYSSHDYSTIYQKKYYTSKLFGCPQNRALEIKPGSKITLVKSIIVVPVYSSLIIEAKLGVFHINNIDVDIHGIAEFKIDKCNIISKTIPGKGYWIEVSAKFTV</sequence>
<dbReference type="EMBL" id="JBDFQZ010000006">
    <property type="protein sequence ID" value="KAK9716022.1"/>
    <property type="molecule type" value="Genomic_DNA"/>
</dbReference>
<protein>
    <recommendedName>
        <fullName evidence="1">DUF6598 domain-containing protein</fullName>
    </recommendedName>
</protein>